<dbReference type="AlphaFoldDB" id="A0AA38MHQ4"/>
<sequence length="242" mass="28437">MLSFYNVYVEWCYQNRLIINSSKCCYISYCRKLNIVDFSYSIEGTLLERKTSIKDLGVTFDSCLTFDIHLTNICNAANKSLGFVMRTSKFFNNIDVIKSLFFAYVLSKLEYAALIWYPIHMCQHMLLDKVHRKFLKFLSFKIDGNYPARGIEMESLLQRHKMSSLMVRRDLHAANFLCKLIHNKIDCPYLLSQIRFNVPRPASRYVNTFHISTARTNILRRSPITTMCRCADRYVADIFYSN</sequence>
<keyword evidence="2" id="KW-1185">Reference proteome</keyword>
<name>A0AA38MHQ4_9CUCU</name>
<dbReference type="PRINTS" id="PR01345">
    <property type="entry name" value="CERVTRCPTASE"/>
</dbReference>
<accession>A0AA38MHQ4</accession>
<evidence type="ECO:0000313" key="2">
    <source>
        <dbReference type="Proteomes" id="UP001168821"/>
    </source>
</evidence>
<proteinExistence type="predicted"/>
<protein>
    <recommendedName>
        <fullName evidence="3">Reverse transcriptase domain-containing protein</fullName>
    </recommendedName>
</protein>
<dbReference type="Proteomes" id="UP001168821">
    <property type="component" value="Unassembled WGS sequence"/>
</dbReference>
<evidence type="ECO:0008006" key="3">
    <source>
        <dbReference type="Google" id="ProtNLM"/>
    </source>
</evidence>
<evidence type="ECO:0000313" key="1">
    <source>
        <dbReference type="EMBL" id="KAJ3656334.1"/>
    </source>
</evidence>
<organism evidence="1 2">
    <name type="scientific">Zophobas morio</name>
    <dbReference type="NCBI Taxonomy" id="2755281"/>
    <lineage>
        <taxon>Eukaryota</taxon>
        <taxon>Metazoa</taxon>
        <taxon>Ecdysozoa</taxon>
        <taxon>Arthropoda</taxon>
        <taxon>Hexapoda</taxon>
        <taxon>Insecta</taxon>
        <taxon>Pterygota</taxon>
        <taxon>Neoptera</taxon>
        <taxon>Endopterygota</taxon>
        <taxon>Coleoptera</taxon>
        <taxon>Polyphaga</taxon>
        <taxon>Cucujiformia</taxon>
        <taxon>Tenebrionidae</taxon>
        <taxon>Zophobas</taxon>
    </lineage>
</organism>
<dbReference type="EMBL" id="JALNTZ010000004">
    <property type="protein sequence ID" value="KAJ3656334.1"/>
    <property type="molecule type" value="Genomic_DNA"/>
</dbReference>
<comment type="caution">
    <text evidence="1">The sequence shown here is derived from an EMBL/GenBank/DDBJ whole genome shotgun (WGS) entry which is preliminary data.</text>
</comment>
<reference evidence="1" key="1">
    <citation type="journal article" date="2023" name="G3 (Bethesda)">
        <title>Whole genome assemblies of Zophobas morio and Tenebrio molitor.</title>
        <authorList>
            <person name="Kaur S."/>
            <person name="Stinson S.A."/>
            <person name="diCenzo G.C."/>
        </authorList>
    </citation>
    <scope>NUCLEOTIDE SEQUENCE</scope>
    <source>
        <strain evidence="1">QUZm001</strain>
    </source>
</reference>
<dbReference type="PANTHER" id="PTHR33332">
    <property type="entry name" value="REVERSE TRANSCRIPTASE DOMAIN-CONTAINING PROTEIN"/>
    <property type="match status" value="1"/>
</dbReference>
<gene>
    <name evidence="1" type="ORF">Zmor_015418</name>
</gene>